<protein>
    <submittedName>
        <fullName evidence="1">Uncharacterized protein</fullName>
    </submittedName>
</protein>
<evidence type="ECO:0000313" key="1">
    <source>
        <dbReference type="EMBL" id="DAE26703.1"/>
    </source>
</evidence>
<accession>A0A8S5R5J8</accession>
<reference evidence="1" key="1">
    <citation type="journal article" date="2021" name="Proc. Natl. Acad. Sci. U.S.A.">
        <title>A Catalog of Tens of Thousands of Viruses from Human Metagenomes Reveals Hidden Associations with Chronic Diseases.</title>
        <authorList>
            <person name="Tisza M.J."/>
            <person name="Buck C.B."/>
        </authorList>
    </citation>
    <scope>NUCLEOTIDE SEQUENCE</scope>
    <source>
        <strain evidence="1">CtBoB21</strain>
    </source>
</reference>
<name>A0A8S5R5J8_9CAUD</name>
<sequence length="181" mass="21340">MEKNIVEVVMNNKGEVIEKVADYIGVASFAKTIENLYRECLEKFDNAEDMEEYIADCCGKTIQNLAWDFTLEANREMKKYLHLPDQHMNGNFADLSMDYPKHRTGTFWVSEYDGPVAEYFNLYPQMVARLDAAEDSEQANKDREYLEEWYFEAFGTYNIQYNFSNELEEIHSMMEEDYVEA</sequence>
<dbReference type="EMBL" id="BK015822">
    <property type="protein sequence ID" value="DAE26703.1"/>
    <property type="molecule type" value="Genomic_DNA"/>
</dbReference>
<proteinExistence type="predicted"/>
<organism evidence="1">
    <name type="scientific">Myoviridae sp. ctBoB21</name>
    <dbReference type="NCBI Taxonomy" id="2827287"/>
    <lineage>
        <taxon>Viruses</taxon>
        <taxon>Duplodnaviria</taxon>
        <taxon>Heunggongvirae</taxon>
        <taxon>Uroviricota</taxon>
        <taxon>Caudoviricetes</taxon>
    </lineage>
</organism>